<dbReference type="InterPro" id="IPR006262">
    <property type="entry name" value="Cyt_deam_tetra"/>
</dbReference>
<dbReference type="PANTHER" id="PTHR11644">
    <property type="entry name" value="CYTIDINE DEAMINASE"/>
    <property type="match status" value="1"/>
</dbReference>
<dbReference type="EMBL" id="CACRXK020006644">
    <property type="protein sequence ID" value="CAB4009993.1"/>
    <property type="molecule type" value="Genomic_DNA"/>
</dbReference>
<dbReference type="AlphaFoldDB" id="A0A6S7I0J9"/>
<comment type="catalytic activity">
    <reaction evidence="12">
        <text>2'-deoxycytidine + H2O + H(+) = 2'-deoxyuridine + NH4(+)</text>
        <dbReference type="Rhea" id="RHEA:13433"/>
        <dbReference type="ChEBI" id="CHEBI:15377"/>
        <dbReference type="ChEBI" id="CHEBI:15378"/>
        <dbReference type="ChEBI" id="CHEBI:15698"/>
        <dbReference type="ChEBI" id="CHEBI:16450"/>
        <dbReference type="ChEBI" id="CHEBI:28938"/>
        <dbReference type="EC" id="3.5.4.5"/>
    </reaction>
</comment>
<dbReference type="Proteomes" id="UP001152795">
    <property type="component" value="Unassembled WGS sequence"/>
</dbReference>
<dbReference type="GO" id="GO:0072527">
    <property type="term" value="P:pyrimidine-containing compound metabolic process"/>
    <property type="evidence" value="ECO:0007669"/>
    <property type="project" value="UniProtKB-ARBA"/>
</dbReference>
<dbReference type="InterPro" id="IPR002125">
    <property type="entry name" value="CMP_dCMP_dom"/>
</dbReference>
<dbReference type="PROSITE" id="PS51747">
    <property type="entry name" value="CYT_DCMP_DEAMINASES_2"/>
    <property type="match status" value="1"/>
</dbReference>
<dbReference type="GO" id="GO:0004126">
    <property type="term" value="F:cytidine deaminase activity"/>
    <property type="evidence" value="ECO:0007669"/>
    <property type="project" value="UniProtKB-UniRule"/>
</dbReference>
<feature type="binding site" evidence="11">
    <location>
        <position position="60"/>
    </location>
    <ligand>
        <name>Zn(2+)</name>
        <dbReference type="ChEBI" id="CHEBI:29105"/>
        <note>catalytic</note>
    </ligand>
</feature>
<name>A0A6S7I0J9_PARCT</name>
<comment type="similarity">
    <text evidence="3 12">Belongs to the cytidine and deoxycytidylate deaminase family.</text>
</comment>
<comment type="caution">
    <text evidence="13">The sequence shown here is derived from an EMBL/GenBank/DDBJ whole genome shotgun (WGS) entry which is preliminary data.</text>
</comment>
<evidence type="ECO:0000256" key="11">
    <source>
        <dbReference type="PIRSR" id="PIRSR606262-3"/>
    </source>
</evidence>
<gene>
    <name evidence="13" type="ORF">PACLA_8A062177</name>
</gene>
<dbReference type="EC" id="3.5.4.5" evidence="4 12"/>
<protein>
    <recommendedName>
        <fullName evidence="4 12">Cytidine deaminase</fullName>
        <ecNumber evidence="4 12">3.5.4.5</ecNumber>
    </recommendedName>
    <alternativeName>
        <fullName evidence="8 12">Cytidine aminohydrolase</fullName>
    </alternativeName>
</protein>
<dbReference type="NCBIfam" id="TIGR01354">
    <property type="entry name" value="cyt_deam_tetra"/>
    <property type="match status" value="1"/>
</dbReference>
<keyword evidence="6 12" id="KW-0378">Hydrolase</keyword>
<evidence type="ECO:0000256" key="5">
    <source>
        <dbReference type="ARBA" id="ARBA00022723"/>
    </source>
</evidence>
<evidence type="ECO:0000313" key="14">
    <source>
        <dbReference type="Proteomes" id="UP001152795"/>
    </source>
</evidence>
<dbReference type="PROSITE" id="PS00903">
    <property type="entry name" value="CYT_DCMP_DEAMINASES_1"/>
    <property type="match status" value="1"/>
</dbReference>
<dbReference type="FunFam" id="3.40.140.10:FF:000008">
    <property type="entry name" value="Cytidine deaminase"/>
    <property type="match status" value="1"/>
</dbReference>
<evidence type="ECO:0000256" key="9">
    <source>
        <dbReference type="ARBA" id="ARBA00049558"/>
    </source>
</evidence>
<dbReference type="OrthoDB" id="414540at2759"/>
<dbReference type="GO" id="GO:0055086">
    <property type="term" value="P:nucleobase-containing small molecule metabolic process"/>
    <property type="evidence" value="ECO:0007669"/>
    <property type="project" value="UniProtKB-ARBA"/>
</dbReference>
<evidence type="ECO:0000256" key="2">
    <source>
        <dbReference type="ARBA" id="ARBA00003949"/>
    </source>
</evidence>
<dbReference type="CDD" id="cd01283">
    <property type="entry name" value="cytidine_deaminase"/>
    <property type="match status" value="1"/>
</dbReference>
<keyword evidence="5 11" id="KW-0479">Metal-binding</keyword>
<evidence type="ECO:0000313" key="13">
    <source>
        <dbReference type="EMBL" id="CAB4009993.1"/>
    </source>
</evidence>
<evidence type="ECO:0000256" key="7">
    <source>
        <dbReference type="ARBA" id="ARBA00022833"/>
    </source>
</evidence>
<dbReference type="Pfam" id="PF00383">
    <property type="entry name" value="dCMP_cyt_deam_1"/>
    <property type="match status" value="1"/>
</dbReference>
<organism evidence="13 14">
    <name type="scientific">Paramuricea clavata</name>
    <name type="common">Red gorgonian</name>
    <name type="synonym">Violescent sea-whip</name>
    <dbReference type="NCBI Taxonomy" id="317549"/>
    <lineage>
        <taxon>Eukaryota</taxon>
        <taxon>Metazoa</taxon>
        <taxon>Cnidaria</taxon>
        <taxon>Anthozoa</taxon>
        <taxon>Octocorallia</taxon>
        <taxon>Malacalcyonacea</taxon>
        <taxon>Plexauridae</taxon>
        <taxon>Paramuricea</taxon>
    </lineage>
</organism>
<evidence type="ECO:0000256" key="12">
    <source>
        <dbReference type="RuleBase" id="RU364006"/>
    </source>
</evidence>
<sequence length="124" mass="13629">MNSNVVERLIGECHSAKTRAYSPYSKVRVGAALLCEDGTEDGTIIQGCSVENAVYPLSWCAERSAIVAAVSRGFRKFKAIAITSDMIEKPITPCGACRQVMAEFGTDYDVYMVKPDSTYTKVWM</sequence>
<evidence type="ECO:0000256" key="3">
    <source>
        <dbReference type="ARBA" id="ARBA00006576"/>
    </source>
</evidence>
<feature type="binding site" evidence="11">
    <location>
        <position position="94"/>
    </location>
    <ligand>
        <name>Zn(2+)</name>
        <dbReference type="ChEBI" id="CHEBI:29105"/>
        <note>catalytic</note>
    </ligand>
</feature>
<dbReference type="GO" id="GO:0005829">
    <property type="term" value="C:cytosol"/>
    <property type="evidence" value="ECO:0007669"/>
    <property type="project" value="TreeGrafter"/>
</dbReference>
<evidence type="ECO:0000256" key="6">
    <source>
        <dbReference type="ARBA" id="ARBA00022801"/>
    </source>
</evidence>
<proteinExistence type="inferred from homology"/>
<comment type="function">
    <text evidence="2 12">This enzyme scavenges exogenous and endogenous cytidine and 2'-deoxycytidine for UMP synthesis.</text>
</comment>
<comment type="catalytic activity">
    <reaction evidence="9 12">
        <text>cytidine + H2O + H(+) = uridine + NH4(+)</text>
        <dbReference type="Rhea" id="RHEA:16069"/>
        <dbReference type="ChEBI" id="CHEBI:15377"/>
        <dbReference type="ChEBI" id="CHEBI:15378"/>
        <dbReference type="ChEBI" id="CHEBI:16704"/>
        <dbReference type="ChEBI" id="CHEBI:17562"/>
        <dbReference type="ChEBI" id="CHEBI:28938"/>
        <dbReference type="EC" id="3.5.4.5"/>
    </reaction>
</comment>
<evidence type="ECO:0000256" key="1">
    <source>
        <dbReference type="ARBA" id="ARBA00001947"/>
    </source>
</evidence>
<feature type="active site" description="Proton donor" evidence="10">
    <location>
        <position position="62"/>
    </location>
</feature>
<keyword evidence="14" id="KW-1185">Reference proteome</keyword>
<dbReference type="SUPFAM" id="SSF53927">
    <property type="entry name" value="Cytidine deaminase-like"/>
    <property type="match status" value="1"/>
</dbReference>
<feature type="binding site" evidence="11">
    <location>
        <position position="97"/>
    </location>
    <ligand>
        <name>Zn(2+)</name>
        <dbReference type="ChEBI" id="CHEBI:29105"/>
        <note>catalytic</note>
    </ligand>
</feature>
<comment type="cofactor">
    <cofactor evidence="1 11 12">
        <name>Zn(2+)</name>
        <dbReference type="ChEBI" id="CHEBI:29105"/>
    </cofactor>
</comment>
<dbReference type="InterPro" id="IPR050202">
    <property type="entry name" value="Cyt/Deoxycyt_deaminase"/>
</dbReference>
<keyword evidence="7 11" id="KW-0862">Zinc</keyword>
<dbReference type="NCBIfam" id="NF004064">
    <property type="entry name" value="PRK05578.1"/>
    <property type="match status" value="1"/>
</dbReference>
<evidence type="ECO:0000256" key="4">
    <source>
        <dbReference type="ARBA" id="ARBA00012783"/>
    </source>
</evidence>
<dbReference type="Gene3D" id="3.40.140.10">
    <property type="entry name" value="Cytidine Deaminase, domain 2"/>
    <property type="match status" value="1"/>
</dbReference>
<accession>A0A6S7I0J9</accession>
<reference evidence="13" key="1">
    <citation type="submission" date="2020-04" db="EMBL/GenBank/DDBJ databases">
        <authorList>
            <person name="Alioto T."/>
            <person name="Alioto T."/>
            <person name="Gomez Garrido J."/>
        </authorList>
    </citation>
    <scope>NUCLEOTIDE SEQUENCE</scope>
    <source>
        <strain evidence="13">A484AB</strain>
    </source>
</reference>
<dbReference type="GO" id="GO:0042802">
    <property type="term" value="F:identical protein binding"/>
    <property type="evidence" value="ECO:0007669"/>
    <property type="project" value="UniProtKB-ARBA"/>
</dbReference>
<evidence type="ECO:0000256" key="10">
    <source>
        <dbReference type="PIRSR" id="PIRSR606262-1"/>
    </source>
</evidence>
<dbReference type="InterPro" id="IPR016193">
    <property type="entry name" value="Cytidine_deaminase-like"/>
</dbReference>
<dbReference type="InterPro" id="IPR016192">
    <property type="entry name" value="APOBEC/CMP_deaminase_Zn-bd"/>
</dbReference>
<dbReference type="GO" id="GO:0008270">
    <property type="term" value="F:zinc ion binding"/>
    <property type="evidence" value="ECO:0007669"/>
    <property type="project" value="UniProtKB-UniRule"/>
</dbReference>
<evidence type="ECO:0000256" key="8">
    <source>
        <dbReference type="ARBA" id="ARBA00032005"/>
    </source>
</evidence>
<dbReference type="PANTHER" id="PTHR11644:SF2">
    <property type="entry name" value="CYTIDINE DEAMINASE"/>
    <property type="match status" value="1"/>
</dbReference>